<reference evidence="9" key="1">
    <citation type="journal article" date="2019" name="Int. J. Syst. Evol. Microbiol.">
        <title>The Global Catalogue of Microorganisms (GCM) 10K type strain sequencing project: providing services to taxonomists for standard genome sequencing and annotation.</title>
        <authorList>
            <consortium name="The Broad Institute Genomics Platform"/>
            <consortium name="The Broad Institute Genome Sequencing Center for Infectious Disease"/>
            <person name="Wu L."/>
            <person name="Ma J."/>
        </authorList>
    </citation>
    <scope>NUCLEOTIDE SEQUENCE [LARGE SCALE GENOMIC DNA]</scope>
    <source>
        <strain evidence="9">CGMCC 1.16275</strain>
    </source>
</reference>
<gene>
    <name evidence="8" type="ORF">ACFSCW_09265</name>
</gene>
<evidence type="ECO:0000313" key="8">
    <source>
        <dbReference type="EMBL" id="MFD1611989.1"/>
    </source>
</evidence>
<dbReference type="Proteomes" id="UP001597115">
    <property type="component" value="Unassembled WGS sequence"/>
</dbReference>
<evidence type="ECO:0000256" key="5">
    <source>
        <dbReference type="ARBA" id="ARBA00049244"/>
    </source>
</evidence>
<feature type="domain" description="DNA polymerase Y-family little finger" evidence="7">
    <location>
        <begin position="247"/>
        <end position="324"/>
    </location>
</feature>
<dbReference type="SUPFAM" id="SSF56672">
    <property type="entry name" value="DNA/RNA polymerases"/>
    <property type="match status" value="1"/>
</dbReference>
<sequence length="514" mass="57304">MTKPISWNQPPARRFAALWFPFLPTDRIRRAPGCAAPADRPLALIEKVRGALRLFAVDAEAVAQGLALGMTLADARARVPDLAVEDYDGRADQLWLERMAALCDRFTPLVALKPTDGLILDITGCAHLFGDDAGLVADARHRLRAHVSLIRSAIADSPEAAFALARFGAEGTTLPDLPVEALEQGEDVLTALRRAGLRTIGDLSGRPTAPLTARFGSETTDALDRLLGRADSRLTPLRTPPHLFFARRFSEPIARTEHALDAVAELAKQAAEALRDRHAGGRRFAVRFYRSDGATRDVAIETGQPTRDPALIIRLFREQIEQAADPLDPGFGFDMIRLAVPVADPLAPLQLGLHDRAADEEAFAALVDRLSVRLGRGRIRRFVPRDTYIPEQQMLALPAIEAAAPVAWPQPASGEPPLRPLCLFDPPQPIEVMAEVPDGPPHRFRWRRQMHEVRRYEGPERIAAEWWRRTKGPGLTRDYYRVEDARGRRFWLFRHGLYGSERKHPDWYMHGLFA</sequence>
<evidence type="ECO:0000259" key="7">
    <source>
        <dbReference type="Pfam" id="PF11799"/>
    </source>
</evidence>
<keyword evidence="9" id="KW-1185">Reference proteome</keyword>
<keyword evidence="3" id="KW-0227">DNA damage</keyword>
<comment type="function">
    <text evidence="4">Poorly processive, error-prone DNA polymerase involved in untargeted mutagenesis. Copies undamaged DNA at stalled replication forks, which arise in vivo from mismatched or misaligned primer ends. These misaligned primers can be extended by PolIV. Exhibits no 3'-5' exonuclease (proofreading) activity. May be involved in translesional synthesis, in conjunction with the beta clamp from PolIII.</text>
</comment>
<dbReference type="EC" id="2.7.7.7" evidence="2"/>
<dbReference type="PANTHER" id="PTHR35369:SF2">
    <property type="entry name" value="BLR3025 PROTEIN"/>
    <property type="match status" value="1"/>
</dbReference>
<feature type="domain" description="UmuC" evidence="6">
    <location>
        <begin position="39"/>
        <end position="149"/>
    </location>
</feature>
<evidence type="ECO:0000256" key="4">
    <source>
        <dbReference type="ARBA" id="ARBA00025589"/>
    </source>
</evidence>
<dbReference type="Pfam" id="PF00817">
    <property type="entry name" value="IMS"/>
    <property type="match status" value="1"/>
</dbReference>
<evidence type="ECO:0000259" key="6">
    <source>
        <dbReference type="Pfam" id="PF00817"/>
    </source>
</evidence>
<proteinExistence type="predicted"/>
<name>A0ABW4I567_9SPHN</name>
<dbReference type="InterPro" id="IPR050356">
    <property type="entry name" value="SulA_CellDiv_inhibitor"/>
</dbReference>
<comment type="catalytic activity">
    <reaction evidence="5">
        <text>DNA(n) + a 2'-deoxyribonucleoside 5'-triphosphate = DNA(n+1) + diphosphate</text>
        <dbReference type="Rhea" id="RHEA:22508"/>
        <dbReference type="Rhea" id="RHEA-COMP:17339"/>
        <dbReference type="Rhea" id="RHEA-COMP:17340"/>
        <dbReference type="ChEBI" id="CHEBI:33019"/>
        <dbReference type="ChEBI" id="CHEBI:61560"/>
        <dbReference type="ChEBI" id="CHEBI:173112"/>
        <dbReference type="EC" id="2.7.7.7"/>
    </reaction>
</comment>
<organism evidence="8 9">
    <name type="scientific">Sphingomonas tabacisoli</name>
    <dbReference type="NCBI Taxonomy" id="2249466"/>
    <lineage>
        <taxon>Bacteria</taxon>
        <taxon>Pseudomonadati</taxon>
        <taxon>Pseudomonadota</taxon>
        <taxon>Alphaproteobacteria</taxon>
        <taxon>Sphingomonadales</taxon>
        <taxon>Sphingomonadaceae</taxon>
        <taxon>Sphingomonas</taxon>
    </lineage>
</organism>
<comment type="caution">
    <text evidence="8">The sequence shown here is derived from an EMBL/GenBank/DDBJ whole genome shotgun (WGS) entry which is preliminary data.</text>
</comment>
<dbReference type="Pfam" id="PF11799">
    <property type="entry name" value="IMS_C"/>
    <property type="match status" value="1"/>
</dbReference>
<comment type="subunit">
    <text evidence="1">Monomer.</text>
</comment>
<dbReference type="RefSeq" id="WP_380888585.1">
    <property type="nucleotide sequence ID" value="NZ_JBHUDY010000001.1"/>
</dbReference>
<accession>A0ABW4I567</accession>
<evidence type="ECO:0000256" key="3">
    <source>
        <dbReference type="ARBA" id="ARBA00022763"/>
    </source>
</evidence>
<evidence type="ECO:0000256" key="2">
    <source>
        <dbReference type="ARBA" id="ARBA00012417"/>
    </source>
</evidence>
<dbReference type="CDD" id="cd03468">
    <property type="entry name" value="PolY_like"/>
    <property type="match status" value="1"/>
</dbReference>
<dbReference type="InterPro" id="IPR017961">
    <property type="entry name" value="DNA_pol_Y-fam_little_finger"/>
</dbReference>
<dbReference type="PANTHER" id="PTHR35369">
    <property type="entry name" value="BLR3025 PROTEIN-RELATED"/>
    <property type="match status" value="1"/>
</dbReference>
<evidence type="ECO:0000313" key="9">
    <source>
        <dbReference type="Proteomes" id="UP001597115"/>
    </source>
</evidence>
<protein>
    <recommendedName>
        <fullName evidence="2">DNA-directed DNA polymerase</fullName>
        <ecNumber evidence="2">2.7.7.7</ecNumber>
    </recommendedName>
</protein>
<dbReference type="EMBL" id="JBHUDY010000001">
    <property type="protein sequence ID" value="MFD1611989.1"/>
    <property type="molecule type" value="Genomic_DNA"/>
</dbReference>
<dbReference type="InterPro" id="IPR043502">
    <property type="entry name" value="DNA/RNA_pol_sf"/>
</dbReference>
<evidence type="ECO:0000256" key="1">
    <source>
        <dbReference type="ARBA" id="ARBA00011245"/>
    </source>
</evidence>
<dbReference type="InterPro" id="IPR001126">
    <property type="entry name" value="UmuC"/>
</dbReference>